<protein>
    <submittedName>
        <fullName evidence="3">Response regulator</fullName>
    </submittedName>
</protein>
<keyword evidence="4" id="KW-1185">Reference proteome</keyword>
<dbReference type="PROSITE" id="PS50110">
    <property type="entry name" value="RESPONSE_REGULATORY"/>
    <property type="match status" value="1"/>
</dbReference>
<feature type="modified residue" description="4-aspartylphosphate" evidence="1">
    <location>
        <position position="67"/>
    </location>
</feature>
<evidence type="ECO:0000256" key="1">
    <source>
        <dbReference type="PROSITE-ProRule" id="PRU00169"/>
    </source>
</evidence>
<dbReference type="Gene3D" id="3.40.50.2300">
    <property type="match status" value="1"/>
</dbReference>
<evidence type="ECO:0000259" key="2">
    <source>
        <dbReference type="PROSITE" id="PS50110"/>
    </source>
</evidence>
<keyword evidence="1" id="KW-0597">Phosphoprotein</keyword>
<accession>A0A6I4YN67</accession>
<name>A0A6I4YN67_9DEIO</name>
<sequence length="149" mass="16735">MHTLSDRRYLSMLLIDDNPDDQELVREAITVQPHPVQVEIHPDGPRGLNALRAHAAARTLPDVLLLDIRMPVLTGFDVLAAIRRDPDLVNLPVVMLTTSGDPEDLRRAFELNTTAYVIKAQAFPAFVTQVGGVVRTWMQVKYPESRDWA</sequence>
<feature type="domain" description="Response regulatory" evidence="2">
    <location>
        <begin position="11"/>
        <end position="134"/>
    </location>
</feature>
<comment type="caution">
    <text evidence="3">The sequence shown here is derived from an EMBL/GenBank/DDBJ whole genome shotgun (WGS) entry which is preliminary data.</text>
</comment>
<dbReference type="GO" id="GO:0000160">
    <property type="term" value="P:phosphorelay signal transduction system"/>
    <property type="evidence" value="ECO:0007669"/>
    <property type="project" value="InterPro"/>
</dbReference>
<dbReference type="RefSeq" id="WP_160981797.1">
    <property type="nucleotide sequence ID" value="NZ_WVHK01000100.1"/>
</dbReference>
<reference evidence="3 4" key="1">
    <citation type="submission" date="2019-11" db="EMBL/GenBank/DDBJ databases">
        <title>Genome sequence of Deinococcus xianganensis Y35, AI-2 producing algicidal bacterium, isolated from lake water.</title>
        <authorList>
            <person name="Li Y."/>
        </authorList>
    </citation>
    <scope>NUCLEOTIDE SEQUENCE [LARGE SCALE GENOMIC DNA]</scope>
    <source>
        <strain evidence="3 4">Y35</strain>
    </source>
</reference>
<evidence type="ECO:0000313" key="3">
    <source>
        <dbReference type="EMBL" id="MXV21491.1"/>
    </source>
</evidence>
<dbReference type="Proteomes" id="UP000430519">
    <property type="component" value="Unassembled WGS sequence"/>
</dbReference>
<dbReference type="EMBL" id="WVHK01000100">
    <property type="protein sequence ID" value="MXV21491.1"/>
    <property type="molecule type" value="Genomic_DNA"/>
</dbReference>
<gene>
    <name evidence="3" type="ORF">GLX28_17865</name>
</gene>
<proteinExistence type="predicted"/>
<dbReference type="PANTHER" id="PTHR44520">
    <property type="entry name" value="RESPONSE REGULATOR RCP1-RELATED"/>
    <property type="match status" value="1"/>
</dbReference>
<dbReference type="SMART" id="SM00448">
    <property type="entry name" value="REC"/>
    <property type="match status" value="1"/>
</dbReference>
<dbReference type="PANTHER" id="PTHR44520:SF2">
    <property type="entry name" value="RESPONSE REGULATOR RCP1"/>
    <property type="match status" value="1"/>
</dbReference>
<dbReference type="InterPro" id="IPR011006">
    <property type="entry name" value="CheY-like_superfamily"/>
</dbReference>
<organism evidence="3 4">
    <name type="scientific">Deinococcus xianganensis</name>
    <dbReference type="NCBI Taxonomy" id="1507289"/>
    <lineage>
        <taxon>Bacteria</taxon>
        <taxon>Thermotogati</taxon>
        <taxon>Deinococcota</taxon>
        <taxon>Deinococci</taxon>
        <taxon>Deinococcales</taxon>
        <taxon>Deinococcaceae</taxon>
        <taxon>Deinococcus</taxon>
    </lineage>
</organism>
<dbReference type="InterPro" id="IPR001789">
    <property type="entry name" value="Sig_transdc_resp-reg_receiver"/>
</dbReference>
<dbReference type="AlphaFoldDB" id="A0A6I4YN67"/>
<dbReference type="InterPro" id="IPR052893">
    <property type="entry name" value="TCS_response_regulator"/>
</dbReference>
<dbReference type="Pfam" id="PF00072">
    <property type="entry name" value="Response_reg"/>
    <property type="match status" value="1"/>
</dbReference>
<evidence type="ECO:0000313" key="4">
    <source>
        <dbReference type="Proteomes" id="UP000430519"/>
    </source>
</evidence>
<dbReference type="SUPFAM" id="SSF52172">
    <property type="entry name" value="CheY-like"/>
    <property type="match status" value="1"/>
</dbReference>